<accession>A0A5J5BQS1</accession>
<keyword evidence="2" id="KW-1185">Reference proteome</keyword>
<dbReference type="AlphaFoldDB" id="A0A5J5BQS1"/>
<reference evidence="1 2" key="1">
    <citation type="submission" date="2019-09" db="EMBL/GenBank/DDBJ databases">
        <title>A chromosome-level genome assembly of the Chinese tupelo Nyssa sinensis.</title>
        <authorList>
            <person name="Yang X."/>
            <person name="Kang M."/>
            <person name="Yang Y."/>
            <person name="Xiong H."/>
            <person name="Wang M."/>
            <person name="Zhang Z."/>
            <person name="Wang Z."/>
            <person name="Wu H."/>
            <person name="Ma T."/>
            <person name="Liu J."/>
            <person name="Xi Z."/>
        </authorList>
    </citation>
    <scope>NUCLEOTIDE SEQUENCE [LARGE SCALE GENOMIC DNA]</scope>
    <source>
        <strain evidence="1">J267</strain>
        <tissue evidence="1">Leaf</tissue>
    </source>
</reference>
<dbReference type="Proteomes" id="UP000325577">
    <property type="component" value="Linkage Group LG11"/>
</dbReference>
<protein>
    <submittedName>
        <fullName evidence="1">Uncharacterized protein</fullName>
    </submittedName>
</protein>
<proteinExistence type="predicted"/>
<gene>
    <name evidence="1" type="ORF">F0562_022490</name>
</gene>
<dbReference type="EMBL" id="CM018034">
    <property type="protein sequence ID" value="KAA8544470.1"/>
    <property type="molecule type" value="Genomic_DNA"/>
</dbReference>
<sequence length="127" mass="13145">MANNTTINIAAIAVPEVKKMAVGWWDGNYGSCRSSVVGRVVGTGTGGATGRKDGGAGLLEQMEMEIAMKTAVKNQVDSIRGPGFSGSGGCELGSTVAVDVEESAIGGAREGDLWLNCSRWFDAIFVD</sequence>
<evidence type="ECO:0000313" key="1">
    <source>
        <dbReference type="EMBL" id="KAA8544470.1"/>
    </source>
</evidence>
<organism evidence="1 2">
    <name type="scientific">Nyssa sinensis</name>
    <dbReference type="NCBI Taxonomy" id="561372"/>
    <lineage>
        <taxon>Eukaryota</taxon>
        <taxon>Viridiplantae</taxon>
        <taxon>Streptophyta</taxon>
        <taxon>Embryophyta</taxon>
        <taxon>Tracheophyta</taxon>
        <taxon>Spermatophyta</taxon>
        <taxon>Magnoliopsida</taxon>
        <taxon>eudicotyledons</taxon>
        <taxon>Gunneridae</taxon>
        <taxon>Pentapetalae</taxon>
        <taxon>asterids</taxon>
        <taxon>Cornales</taxon>
        <taxon>Nyssaceae</taxon>
        <taxon>Nyssa</taxon>
    </lineage>
</organism>
<name>A0A5J5BQS1_9ASTE</name>
<evidence type="ECO:0000313" key="2">
    <source>
        <dbReference type="Proteomes" id="UP000325577"/>
    </source>
</evidence>